<evidence type="ECO:0000256" key="3">
    <source>
        <dbReference type="ARBA" id="ARBA00022801"/>
    </source>
</evidence>
<organism evidence="6 7">
    <name type="scientific">Kineosporia mesophila</name>
    <dbReference type="NCBI Taxonomy" id="566012"/>
    <lineage>
        <taxon>Bacteria</taxon>
        <taxon>Bacillati</taxon>
        <taxon>Actinomycetota</taxon>
        <taxon>Actinomycetes</taxon>
        <taxon>Kineosporiales</taxon>
        <taxon>Kineosporiaceae</taxon>
        <taxon>Kineosporia</taxon>
    </lineage>
</organism>
<evidence type="ECO:0000313" key="6">
    <source>
        <dbReference type="EMBL" id="GAA3607183.1"/>
    </source>
</evidence>
<gene>
    <name evidence="6" type="ORF">GCM10022223_23940</name>
</gene>
<evidence type="ECO:0000313" key="7">
    <source>
        <dbReference type="Proteomes" id="UP001501074"/>
    </source>
</evidence>
<keyword evidence="3" id="KW-0378">Hydrolase</keyword>
<name>A0ABP6ZEL5_9ACTN</name>
<dbReference type="Proteomes" id="UP001501074">
    <property type="component" value="Unassembled WGS sequence"/>
</dbReference>
<proteinExistence type="predicted"/>
<sequence length="198" mass="22607">MSPAALSVFIDANILWSKCLADWVNLCAIQKNPVFHVTWSEDVLAEVRYGWRQRNPGASERALSILLERFRAFHPKGRVTGYNPRDYPRPTADEHDWHVLAAAAHAGADILLTDDTSAFTPECVEDRFIVHTADKFLLMLLSESPSSVGQAFEFQRQYFERTYGYPPEYLLQRLEKAGALSFAEKIPQVFPHFFEAEN</sequence>
<evidence type="ECO:0000256" key="1">
    <source>
        <dbReference type="ARBA" id="ARBA00022722"/>
    </source>
</evidence>
<evidence type="ECO:0000256" key="2">
    <source>
        <dbReference type="ARBA" id="ARBA00022723"/>
    </source>
</evidence>
<keyword evidence="4" id="KW-0460">Magnesium</keyword>
<evidence type="ECO:0000259" key="5">
    <source>
        <dbReference type="Pfam" id="PF13470"/>
    </source>
</evidence>
<keyword evidence="1" id="KW-0540">Nuclease</keyword>
<keyword evidence="2" id="KW-0479">Metal-binding</keyword>
<comment type="caution">
    <text evidence="6">The sequence shown here is derived from an EMBL/GenBank/DDBJ whole genome shotgun (WGS) entry which is preliminary data.</text>
</comment>
<evidence type="ECO:0000256" key="4">
    <source>
        <dbReference type="ARBA" id="ARBA00022842"/>
    </source>
</evidence>
<accession>A0ABP6ZEL5</accession>
<dbReference type="InterPro" id="IPR029060">
    <property type="entry name" value="PIN-like_dom_sf"/>
</dbReference>
<dbReference type="InterPro" id="IPR002716">
    <property type="entry name" value="PIN_dom"/>
</dbReference>
<protein>
    <recommendedName>
        <fullName evidence="5">PIN domain-containing protein</fullName>
    </recommendedName>
</protein>
<keyword evidence="7" id="KW-1185">Reference proteome</keyword>
<dbReference type="RefSeq" id="WP_231488300.1">
    <property type="nucleotide sequence ID" value="NZ_BAAAZO010000003.1"/>
</dbReference>
<dbReference type="SUPFAM" id="SSF88723">
    <property type="entry name" value="PIN domain-like"/>
    <property type="match status" value="1"/>
</dbReference>
<reference evidence="7" key="1">
    <citation type="journal article" date="2019" name="Int. J. Syst. Evol. Microbiol.">
        <title>The Global Catalogue of Microorganisms (GCM) 10K type strain sequencing project: providing services to taxonomists for standard genome sequencing and annotation.</title>
        <authorList>
            <consortium name="The Broad Institute Genomics Platform"/>
            <consortium name="The Broad Institute Genome Sequencing Center for Infectious Disease"/>
            <person name="Wu L."/>
            <person name="Ma J."/>
        </authorList>
    </citation>
    <scope>NUCLEOTIDE SEQUENCE [LARGE SCALE GENOMIC DNA]</scope>
    <source>
        <strain evidence="7">JCM 16902</strain>
    </source>
</reference>
<dbReference type="EMBL" id="BAAAZO010000003">
    <property type="protein sequence ID" value="GAA3607183.1"/>
    <property type="molecule type" value="Genomic_DNA"/>
</dbReference>
<feature type="domain" description="PIN" evidence="5">
    <location>
        <begin position="8"/>
        <end position="116"/>
    </location>
</feature>
<dbReference type="Pfam" id="PF13470">
    <property type="entry name" value="PIN_3"/>
    <property type="match status" value="1"/>
</dbReference>